<evidence type="ECO:0000313" key="8">
    <source>
        <dbReference type="EMBL" id="TKC07346.1"/>
    </source>
</evidence>
<feature type="binding site" evidence="6">
    <location>
        <position position="251"/>
    </location>
    <ligand>
        <name>AMP</name>
        <dbReference type="ChEBI" id="CHEBI:456215"/>
    </ligand>
</feature>
<evidence type="ECO:0000256" key="2">
    <source>
        <dbReference type="ARBA" id="ARBA00022840"/>
    </source>
</evidence>
<dbReference type="InterPro" id="IPR017953">
    <property type="entry name" value="Carbohydrate_kinase_pred_CS"/>
</dbReference>
<dbReference type="EMBL" id="SWBQ01000002">
    <property type="protein sequence ID" value="TKC07346.1"/>
    <property type="molecule type" value="Genomic_DNA"/>
</dbReference>
<comment type="subunit">
    <text evidence="6">Homotetramer.</text>
</comment>
<comment type="catalytic activity">
    <reaction evidence="6">
        <text>(6S)-NADHX + ADP = AMP + phosphate + NADH + H(+)</text>
        <dbReference type="Rhea" id="RHEA:32223"/>
        <dbReference type="ChEBI" id="CHEBI:15378"/>
        <dbReference type="ChEBI" id="CHEBI:43474"/>
        <dbReference type="ChEBI" id="CHEBI:57945"/>
        <dbReference type="ChEBI" id="CHEBI:64074"/>
        <dbReference type="ChEBI" id="CHEBI:456215"/>
        <dbReference type="ChEBI" id="CHEBI:456216"/>
        <dbReference type="EC" id="4.2.1.136"/>
    </reaction>
</comment>
<dbReference type="PANTHER" id="PTHR12592">
    <property type="entry name" value="ATP-DEPENDENT (S)-NAD(P)H-HYDRATE DEHYDRATASE FAMILY MEMBER"/>
    <property type="match status" value="1"/>
</dbReference>
<accession>A0A4U1CL10</accession>
<evidence type="ECO:0000256" key="6">
    <source>
        <dbReference type="HAMAP-Rule" id="MF_01965"/>
    </source>
</evidence>
<comment type="function">
    <text evidence="6">Catalyzes the dehydration of the S-form of NAD(P)HX at the expense of ADP, which is converted to AMP. Together with NAD(P)HX epimerase, which catalyzes the epimerization of the S- and R-forms, the enzyme allows the repair of both epimers of NAD(P)HX, a damaged form of NAD(P)H that is a result of enzymatic or heat-dependent hydration.</text>
</comment>
<evidence type="ECO:0000259" key="7">
    <source>
        <dbReference type="PROSITE" id="PS51383"/>
    </source>
</evidence>
<comment type="similarity">
    <text evidence="6">Belongs to the NnrD/CARKD family.</text>
</comment>
<keyword evidence="3 6" id="KW-0521">NADP</keyword>
<dbReference type="PROSITE" id="PS01050">
    <property type="entry name" value="YJEF_C_2"/>
    <property type="match status" value="1"/>
</dbReference>
<keyword evidence="2 6" id="KW-0067">ATP-binding</keyword>
<dbReference type="NCBIfam" id="TIGR00196">
    <property type="entry name" value="yjeF_cterm"/>
    <property type="match status" value="1"/>
</dbReference>
<dbReference type="PROSITE" id="PS51383">
    <property type="entry name" value="YJEF_C_3"/>
    <property type="match status" value="1"/>
</dbReference>
<gene>
    <name evidence="6" type="primary">nnrD</name>
    <name evidence="8" type="ORF">FA047_08810</name>
</gene>
<dbReference type="SUPFAM" id="SSF53613">
    <property type="entry name" value="Ribokinase-like"/>
    <property type="match status" value="1"/>
</dbReference>
<dbReference type="Gene3D" id="3.40.1190.20">
    <property type="match status" value="1"/>
</dbReference>
<protein>
    <recommendedName>
        <fullName evidence="6">ADP-dependent (S)-NAD(P)H-hydrate dehydratase</fullName>
        <ecNumber evidence="6">4.2.1.136</ecNumber>
    </recommendedName>
    <alternativeName>
        <fullName evidence="6">ADP-dependent NAD(P)HX dehydratase</fullName>
    </alternativeName>
</protein>
<dbReference type="GO" id="GO:0052856">
    <property type="term" value="F:NAD(P)HX epimerase activity"/>
    <property type="evidence" value="ECO:0007669"/>
    <property type="project" value="TreeGrafter"/>
</dbReference>
<evidence type="ECO:0000256" key="1">
    <source>
        <dbReference type="ARBA" id="ARBA00022741"/>
    </source>
</evidence>
<dbReference type="GO" id="GO:0005524">
    <property type="term" value="F:ATP binding"/>
    <property type="evidence" value="ECO:0007669"/>
    <property type="project" value="UniProtKB-KW"/>
</dbReference>
<dbReference type="HAMAP" id="MF_01965">
    <property type="entry name" value="NADHX_dehydratase"/>
    <property type="match status" value="1"/>
</dbReference>
<dbReference type="EC" id="4.2.1.136" evidence="6"/>
<dbReference type="GO" id="GO:0110051">
    <property type="term" value="P:metabolite repair"/>
    <property type="evidence" value="ECO:0007669"/>
    <property type="project" value="TreeGrafter"/>
</dbReference>
<comment type="cofactor">
    <cofactor evidence="6">
        <name>Mg(2+)</name>
        <dbReference type="ChEBI" id="CHEBI:18420"/>
    </cofactor>
</comment>
<proteinExistence type="inferred from homology"/>
<dbReference type="CDD" id="cd01171">
    <property type="entry name" value="YXKO-related"/>
    <property type="match status" value="1"/>
</dbReference>
<feature type="domain" description="YjeF C-terminal" evidence="7">
    <location>
        <begin position="42"/>
        <end position="309"/>
    </location>
</feature>
<reference evidence="8 9" key="1">
    <citation type="submission" date="2019-04" db="EMBL/GenBank/DDBJ databases">
        <title>Pedobacter sp. RP-3-15 sp. nov., isolated from Arctic soil.</title>
        <authorList>
            <person name="Dahal R.H."/>
            <person name="Kim D.-U."/>
        </authorList>
    </citation>
    <scope>NUCLEOTIDE SEQUENCE [LARGE SCALE GENOMIC DNA]</scope>
    <source>
        <strain evidence="8 9">RP-3-15</strain>
    </source>
</reference>
<feature type="binding site" evidence="6">
    <location>
        <position position="137"/>
    </location>
    <ligand>
        <name>(6S)-NADPHX</name>
        <dbReference type="ChEBI" id="CHEBI:64076"/>
    </ligand>
</feature>
<name>A0A4U1CL10_9SPHI</name>
<feature type="binding site" evidence="6">
    <location>
        <position position="187"/>
    </location>
    <ligand>
        <name>(6S)-NADPHX</name>
        <dbReference type="ChEBI" id="CHEBI:64076"/>
    </ligand>
</feature>
<evidence type="ECO:0000256" key="5">
    <source>
        <dbReference type="ARBA" id="ARBA00023239"/>
    </source>
</evidence>
<dbReference type="InterPro" id="IPR000631">
    <property type="entry name" value="CARKD"/>
</dbReference>
<feature type="binding site" evidence="6">
    <location>
        <position position="77"/>
    </location>
    <ligand>
        <name>(6S)-NADPHX</name>
        <dbReference type="ChEBI" id="CHEBI:64076"/>
    </ligand>
</feature>
<keyword evidence="4 6" id="KW-0520">NAD</keyword>
<dbReference type="OrthoDB" id="9806925at2"/>
<keyword evidence="5 6" id="KW-0456">Lyase</keyword>
<comment type="catalytic activity">
    <reaction evidence="6">
        <text>(6S)-NADPHX + ADP = AMP + phosphate + NADPH + H(+)</text>
        <dbReference type="Rhea" id="RHEA:32235"/>
        <dbReference type="ChEBI" id="CHEBI:15378"/>
        <dbReference type="ChEBI" id="CHEBI:43474"/>
        <dbReference type="ChEBI" id="CHEBI:57783"/>
        <dbReference type="ChEBI" id="CHEBI:64076"/>
        <dbReference type="ChEBI" id="CHEBI:456215"/>
        <dbReference type="ChEBI" id="CHEBI:456216"/>
        <dbReference type="EC" id="4.2.1.136"/>
    </reaction>
</comment>
<evidence type="ECO:0000256" key="3">
    <source>
        <dbReference type="ARBA" id="ARBA00022857"/>
    </source>
</evidence>
<dbReference type="Proteomes" id="UP000307244">
    <property type="component" value="Unassembled WGS sequence"/>
</dbReference>
<organism evidence="8 9">
    <name type="scientific">Pedobacter frigoris</name>
    <dbReference type="NCBI Taxonomy" id="2571272"/>
    <lineage>
        <taxon>Bacteria</taxon>
        <taxon>Pseudomonadati</taxon>
        <taxon>Bacteroidota</taxon>
        <taxon>Sphingobacteriia</taxon>
        <taxon>Sphingobacteriales</taxon>
        <taxon>Sphingobacteriaceae</taxon>
        <taxon>Pedobacter</taxon>
    </lineage>
</organism>
<dbReference type="InterPro" id="IPR029056">
    <property type="entry name" value="Ribokinase-like"/>
</dbReference>
<sequence length="314" mass="33867">MAVFLSTFLPDTDAESKVQLVATGLGKQPSKEENATRYRLVTEADVKNIIKPRKEFSHKGTYGHALIIAGTTQTMGAALLAAKGALVGGAGLTTLTIPESGLVALNTALPEVMYTKRKALLKEKALDKYTAIAVGPGIGKGAKAEQILEQLFSLKREFVADADALNILAGRPDLLNKIEKHAILTPHVKEFDRLFGAHENWWNRLQTAIRKAVELGVVIVLKNQYTFIVSQRGEVFINPTGNPAMAQGGMGDVLTGLITAYIAQGYSSTDAAILGCYIHGMAGDELAKDRFNITASQLAEQIPRSRYQLQSSDS</sequence>
<dbReference type="PANTHER" id="PTHR12592:SF0">
    <property type="entry name" value="ATP-DEPENDENT (S)-NAD(P)H-HYDRATE DEHYDRATASE"/>
    <property type="match status" value="1"/>
</dbReference>
<dbReference type="Pfam" id="PF01256">
    <property type="entry name" value="Carb_kinase"/>
    <property type="match status" value="1"/>
</dbReference>
<dbReference type="RefSeq" id="WP_136835600.1">
    <property type="nucleotide sequence ID" value="NZ_SWBQ01000002.1"/>
</dbReference>
<dbReference type="GO" id="GO:0046496">
    <property type="term" value="P:nicotinamide nucleotide metabolic process"/>
    <property type="evidence" value="ECO:0007669"/>
    <property type="project" value="UniProtKB-UniRule"/>
</dbReference>
<keyword evidence="9" id="KW-1185">Reference proteome</keyword>
<feature type="binding site" evidence="6">
    <location>
        <begin position="222"/>
        <end position="226"/>
    </location>
    <ligand>
        <name>AMP</name>
        <dbReference type="ChEBI" id="CHEBI:456215"/>
    </ligand>
</feature>
<keyword evidence="1 6" id="KW-0547">Nucleotide-binding</keyword>
<evidence type="ECO:0000313" key="9">
    <source>
        <dbReference type="Proteomes" id="UP000307244"/>
    </source>
</evidence>
<dbReference type="AlphaFoldDB" id="A0A4U1CL10"/>
<dbReference type="GO" id="GO:0052855">
    <property type="term" value="F:ADP-dependent NAD(P)H-hydrate dehydratase activity"/>
    <property type="evidence" value="ECO:0007669"/>
    <property type="project" value="UniProtKB-UniRule"/>
</dbReference>
<comment type="caution">
    <text evidence="8">The sequence shown here is derived from an EMBL/GenBank/DDBJ whole genome shotgun (WGS) entry which is preliminary data.</text>
</comment>
<evidence type="ECO:0000256" key="4">
    <source>
        <dbReference type="ARBA" id="ARBA00023027"/>
    </source>
</evidence>
<feature type="binding site" evidence="6">
    <location>
        <position position="252"/>
    </location>
    <ligand>
        <name>(6S)-NADPHX</name>
        <dbReference type="ChEBI" id="CHEBI:64076"/>
    </ligand>
</feature>